<name>A0A7K3UEG7_9HYPH</name>
<accession>A0A7K3UEG7</accession>
<sequence>MNAASTETILRRFNDVFLSHNPAALDELVGEDCIVENTQPAPNGSRHVGRAACIELWSGIATTPGTWFVSEDLIVTGERGILLWRFCWGEDEGQSVRGVNLMRVADGRIVEALGYVKGN</sequence>
<evidence type="ECO:0000313" key="3">
    <source>
        <dbReference type="Proteomes" id="UP000471753"/>
    </source>
</evidence>
<evidence type="ECO:0000313" key="2">
    <source>
        <dbReference type="EMBL" id="NEJ71715.1"/>
    </source>
</evidence>
<feature type="domain" description="SnoaL-like" evidence="1">
    <location>
        <begin position="10"/>
        <end position="111"/>
    </location>
</feature>
<comment type="caution">
    <text evidence="2">The sequence shown here is derived from an EMBL/GenBank/DDBJ whole genome shotgun (WGS) entry which is preliminary data.</text>
</comment>
<dbReference type="Pfam" id="PF12680">
    <property type="entry name" value="SnoaL_2"/>
    <property type="match status" value="1"/>
</dbReference>
<dbReference type="SUPFAM" id="SSF54427">
    <property type="entry name" value="NTF2-like"/>
    <property type="match status" value="1"/>
</dbReference>
<dbReference type="EMBL" id="WUFT01000008">
    <property type="protein sequence ID" value="NEJ71715.1"/>
    <property type="molecule type" value="Genomic_DNA"/>
</dbReference>
<dbReference type="Proteomes" id="UP000471753">
    <property type="component" value="Unassembled WGS sequence"/>
</dbReference>
<proteinExistence type="predicted"/>
<dbReference type="Gene3D" id="3.10.450.50">
    <property type="match status" value="1"/>
</dbReference>
<evidence type="ECO:0000259" key="1">
    <source>
        <dbReference type="Pfam" id="PF12680"/>
    </source>
</evidence>
<organism evidence="2 3">
    <name type="scientific">Rhizobium phaseoli</name>
    <dbReference type="NCBI Taxonomy" id="396"/>
    <lineage>
        <taxon>Bacteria</taxon>
        <taxon>Pseudomonadati</taxon>
        <taxon>Pseudomonadota</taxon>
        <taxon>Alphaproteobacteria</taxon>
        <taxon>Hyphomicrobiales</taxon>
        <taxon>Rhizobiaceae</taxon>
        <taxon>Rhizobium/Agrobacterium group</taxon>
        <taxon>Rhizobium</taxon>
    </lineage>
</organism>
<dbReference type="AlphaFoldDB" id="A0A7K3UEG7"/>
<dbReference type="InterPro" id="IPR037401">
    <property type="entry name" value="SnoaL-like"/>
</dbReference>
<dbReference type="RefSeq" id="WP_164010607.1">
    <property type="nucleotide sequence ID" value="NZ_WUFT01000008.1"/>
</dbReference>
<reference evidence="2 3" key="1">
    <citation type="submission" date="2019-12" db="EMBL/GenBank/DDBJ databases">
        <title>Rhizobium genotypes associated with high levels of biological nitrogen fixation by grain legumes in a temperate-maritime cropping system.</title>
        <authorList>
            <person name="Maluk M."/>
            <person name="Francesc Ferrando Molina F."/>
            <person name="Lopez Del Egido L."/>
            <person name="Lafos M."/>
            <person name="Langarica-Fuentes A."/>
            <person name="Gebre Yohannes G."/>
            <person name="Young M.W."/>
            <person name="Martin P."/>
            <person name="Gantlett R."/>
            <person name="Kenicer G."/>
            <person name="Hawes C."/>
            <person name="Begg G.S."/>
            <person name="Quilliam R.S."/>
            <person name="Squire G.R."/>
            <person name="Poole P.S."/>
            <person name="Young P.W."/>
            <person name="Iannetta P.M."/>
            <person name="James E.K."/>
        </authorList>
    </citation>
    <scope>NUCLEOTIDE SEQUENCE [LARGE SCALE GENOMIC DNA]</scope>
    <source>
        <strain evidence="2 3">JHI366</strain>
    </source>
</reference>
<dbReference type="InterPro" id="IPR032710">
    <property type="entry name" value="NTF2-like_dom_sf"/>
</dbReference>
<gene>
    <name evidence="2" type="ORF">GR197_14360</name>
</gene>
<protein>
    <submittedName>
        <fullName evidence="2">Nuclear transport factor 2 family protein</fullName>
    </submittedName>
</protein>